<evidence type="ECO:0000313" key="5">
    <source>
        <dbReference type="Proteomes" id="UP000434957"/>
    </source>
</evidence>
<proteinExistence type="predicted"/>
<evidence type="ECO:0000313" key="3">
    <source>
        <dbReference type="EMBL" id="KAE9276161.1"/>
    </source>
</evidence>
<dbReference type="AlphaFoldDB" id="A0A6A3ICZ1"/>
<dbReference type="Proteomes" id="UP000429607">
    <property type="component" value="Unassembled WGS sequence"/>
</dbReference>
<keyword evidence="5" id="KW-1185">Reference proteome</keyword>
<sequence>MSPKNMSDYHESDGVELACRKEGMGEIVSRANSRVKEVGAQQWSHVCVQLPGNRLLGHQDFGGDAYLLNVPRSDPTQLPTVVPATKVKEEQPGHLLMSVP</sequence>
<name>A0A6A3ICZ1_9STRA</name>
<dbReference type="EMBL" id="QXFT01004735">
    <property type="protein sequence ID" value="KAE9276161.1"/>
    <property type="molecule type" value="Genomic_DNA"/>
</dbReference>
<dbReference type="Proteomes" id="UP000434957">
    <property type="component" value="Unassembled WGS sequence"/>
</dbReference>
<protein>
    <submittedName>
        <fullName evidence="2">Uncharacterized protein</fullName>
    </submittedName>
</protein>
<gene>
    <name evidence="2" type="ORF">PR001_g24894</name>
    <name evidence="1" type="ORF">PR002_g27359</name>
    <name evidence="3" type="ORF">PR003_g29139</name>
</gene>
<dbReference type="EMBL" id="QXFU01004274">
    <property type="protein sequence ID" value="KAE8969677.1"/>
    <property type="molecule type" value="Genomic_DNA"/>
</dbReference>
<accession>A0A6A3ICZ1</accession>
<dbReference type="EMBL" id="QXFV01003272">
    <property type="protein sequence ID" value="KAE8978258.1"/>
    <property type="molecule type" value="Genomic_DNA"/>
</dbReference>
<organism evidence="2 4">
    <name type="scientific">Phytophthora rubi</name>
    <dbReference type="NCBI Taxonomy" id="129364"/>
    <lineage>
        <taxon>Eukaryota</taxon>
        <taxon>Sar</taxon>
        <taxon>Stramenopiles</taxon>
        <taxon>Oomycota</taxon>
        <taxon>Peronosporomycetes</taxon>
        <taxon>Peronosporales</taxon>
        <taxon>Peronosporaceae</taxon>
        <taxon>Phytophthora</taxon>
    </lineage>
</organism>
<evidence type="ECO:0000313" key="2">
    <source>
        <dbReference type="EMBL" id="KAE8978258.1"/>
    </source>
</evidence>
<reference evidence="4 6" key="1">
    <citation type="submission" date="2018-09" db="EMBL/GenBank/DDBJ databases">
        <title>Genomic investigation of the strawberry pathogen Phytophthora fragariae indicates pathogenicity is determined by transcriptional variation in three key races.</title>
        <authorList>
            <person name="Adams T.M."/>
            <person name="Armitage A.D."/>
            <person name="Sobczyk M.K."/>
            <person name="Bates H.J."/>
            <person name="Dunwell J.M."/>
            <person name="Nellist C.F."/>
            <person name="Harrison R.J."/>
        </authorList>
    </citation>
    <scope>NUCLEOTIDE SEQUENCE [LARGE SCALE GENOMIC DNA]</scope>
    <source>
        <strain evidence="2 4">SCRP249</strain>
        <strain evidence="1 6">SCRP324</strain>
        <strain evidence="3 5">SCRP333</strain>
    </source>
</reference>
<dbReference type="Proteomes" id="UP000435112">
    <property type="component" value="Unassembled WGS sequence"/>
</dbReference>
<comment type="caution">
    <text evidence="2">The sequence shown here is derived from an EMBL/GenBank/DDBJ whole genome shotgun (WGS) entry which is preliminary data.</text>
</comment>
<evidence type="ECO:0000313" key="6">
    <source>
        <dbReference type="Proteomes" id="UP000435112"/>
    </source>
</evidence>
<evidence type="ECO:0000313" key="1">
    <source>
        <dbReference type="EMBL" id="KAE8969677.1"/>
    </source>
</evidence>
<evidence type="ECO:0000313" key="4">
    <source>
        <dbReference type="Proteomes" id="UP000429607"/>
    </source>
</evidence>